<accession>A0A0W8FMK4</accession>
<organism evidence="1">
    <name type="scientific">hydrocarbon metagenome</name>
    <dbReference type="NCBI Taxonomy" id="938273"/>
    <lineage>
        <taxon>unclassified sequences</taxon>
        <taxon>metagenomes</taxon>
        <taxon>ecological metagenomes</taxon>
    </lineage>
</organism>
<dbReference type="AlphaFoldDB" id="A0A0W8FMK4"/>
<dbReference type="InterPro" id="IPR023393">
    <property type="entry name" value="START-like_dom_sf"/>
</dbReference>
<protein>
    <recommendedName>
        <fullName evidence="2">Coenzyme Q-binding protein COQ10 START domain-containing protein</fullName>
    </recommendedName>
</protein>
<evidence type="ECO:0008006" key="2">
    <source>
        <dbReference type="Google" id="ProtNLM"/>
    </source>
</evidence>
<reference evidence="1" key="1">
    <citation type="journal article" date="2015" name="Proc. Natl. Acad. Sci. U.S.A.">
        <title>Networks of energetic and metabolic interactions define dynamics in microbial communities.</title>
        <authorList>
            <person name="Embree M."/>
            <person name="Liu J.K."/>
            <person name="Al-Bassam M.M."/>
            <person name="Zengler K."/>
        </authorList>
    </citation>
    <scope>NUCLEOTIDE SEQUENCE</scope>
</reference>
<proteinExistence type="predicted"/>
<evidence type="ECO:0000313" key="1">
    <source>
        <dbReference type="EMBL" id="KUG21870.1"/>
    </source>
</evidence>
<dbReference type="EMBL" id="LNQE01001014">
    <property type="protein sequence ID" value="KUG21870.1"/>
    <property type="molecule type" value="Genomic_DNA"/>
</dbReference>
<comment type="caution">
    <text evidence="1">The sequence shown here is derived from an EMBL/GenBank/DDBJ whole genome shotgun (WGS) entry which is preliminary data.</text>
</comment>
<dbReference type="Gene3D" id="3.30.530.20">
    <property type="match status" value="1"/>
</dbReference>
<gene>
    <name evidence="1" type="ORF">ASZ90_008376</name>
</gene>
<sequence length="221" mass="24829">MKKSLLLSIILIFFAALSYGAEPQKVNFNIDKVKLESGNLQVFEENYAVEGKGQKKRAVGVILINAPPAKVWDVLENWDVMGEFVPGLSYYKTVHVIKPIGKGDIGESLIEGKLSFPPIRYTLNVTFDKANLRQDWRMVTEKEIASYNAKQEVLKSNSSMIKSIEGYEYLEPYNNGSQTVYTYAPIIETFGAVPDFIDRALTKNTLSGYVKSVKKRVESGK</sequence>
<dbReference type="SUPFAM" id="SSF55961">
    <property type="entry name" value="Bet v1-like"/>
    <property type="match status" value="1"/>
</dbReference>
<name>A0A0W8FMK4_9ZZZZ</name>